<dbReference type="InterPro" id="IPR025889">
    <property type="entry name" value="GSP17M-like_dom"/>
</dbReference>
<accession>A0A090DEQ3</accession>
<keyword evidence="3" id="KW-1185">Reference proteome</keyword>
<organism evidence="2 3">
    <name type="scientific">Mesorhizobium plurifarium</name>
    <dbReference type="NCBI Taxonomy" id="69974"/>
    <lineage>
        <taxon>Bacteria</taxon>
        <taxon>Pseudomonadati</taxon>
        <taxon>Pseudomonadota</taxon>
        <taxon>Alphaproteobacteria</taxon>
        <taxon>Hyphomicrobiales</taxon>
        <taxon>Phyllobacteriaceae</taxon>
        <taxon>Mesorhizobium</taxon>
    </lineage>
</organism>
<dbReference type="InterPro" id="IPR052948">
    <property type="entry name" value="Low_temp-induced_all0457"/>
</dbReference>
<dbReference type="PANTHER" id="PTHR36109:SF2">
    <property type="entry name" value="MEMBRANE PROTEIN"/>
    <property type="match status" value="1"/>
</dbReference>
<dbReference type="PANTHER" id="PTHR36109">
    <property type="entry name" value="MEMBRANE PROTEIN-RELATED"/>
    <property type="match status" value="1"/>
</dbReference>
<dbReference type="EMBL" id="CCMZ01000003">
    <property type="protein sequence ID" value="CDX11914.1"/>
    <property type="molecule type" value="Genomic_DNA"/>
</dbReference>
<protein>
    <recommendedName>
        <fullName evidence="1">General stress protein 17M-like domain-containing protein</fullName>
    </recommendedName>
</protein>
<gene>
    <name evidence="2" type="ORF">MPL3356_110230</name>
</gene>
<name>A0A090DEQ3_MESPL</name>
<evidence type="ECO:0000259" key="1">
    <source>
        <dbReference type="Pfam" id="PF11181"/>
    </source>
</evidence>
<proteinExistence type="predicted"/>
<dbReference type="AlphaFoldDB" id="A0A090DEQ3"/>
<feature type="domain" description="General stress protein 17M-like" evidence="1">
    <location>
        <begin position="29"/>
        <end position="94"/>
    </location>
</feature>
<sequence length="206" mass="20883">MVERSWTRGAMPRAANRTVQDRKPHMKVVIGLFDTYDDADQAIRELGAAGVSPSDISVVAHGANRWYAHHRSQVAEDAVAGACLGGLVGGTAGLLAGLGVIAIPGLGPLAAAGWLAATTAGALTGAAAVGAAGGITSALIGSGLAEEDAGVYAEGIRRGGTLVVARVKDPAIPDAEQILRARSVNLAERRSEYEAAGWTGFDPYAG</sequence>
<reference evidence="3" key="1">
    <citation type="submission" date="2014-08" db="EMBL/GenBank/DDBJ databases">
        <authorList>
            <person name="Moulin L."/>
        </authorList>
    </citation>
    <scope>NUCLEOTIDE SEQUENCE [LARGE SCALE GENOMIC DNA]</scope>
</reference>
<dbReference type="Pfam" id="PF11181">
    <property type="entry name" value="YflT"/>
    <property type="match status" value="1"/>
</dbReference>
<evidence type="ECO:0000313" key="2">
    <source>
        <dbReference type="EMBL" id="CDX11914.1"/>
    </source>
</evidence>
<evidence type="ECO:0000313" key="3">
    <source>
        <dbReference type="Proteomes" id="UP000045285"/>
    </source>
</evidence>
<dbReference type="Proteomes" id="UP000045285">
    <property type="component" value="Unassembled WGS sequence"/>
</dbReference>